<protein>
    <submittedName>
        <fullName evidence="6">Serine protease 44like [Bos mutus]</fullName>
    </submittedName>
</protein>
<reference evidence="6" key="1">
    <citation type="submission" date="2014-05" db="EMBL/GenBank/DDBJ databases">
        <authorList>
            <person name="Chronopoulou M."/>
        </authorList>
    </citation>
    <scope>NUCLEOTIDE SEQUENCE</scope>
    <source>
        <tissue evidence="6">Whole organism</tissue>
    </source>
</reference>
<dbReference type="PROSITE" id="PS50240">
    <property type="entry name" value="TRYPSIN_DOM"/>
    <property type="match status" value="1"/>
</dbReference>
<dbReference type="EMBL" id="HACA01019350">
    <property type="protein sequence ID" value="CDW36711.1"/>
    <property type="molecule type" value="Transcribed_RNA"/>
</dbReference>
<feature type="domain" description="Peptidase S1" evidence="5">
    <location>
        <begin position="46"/>
        <end position="292"/>
    </location>
</feature>
<dbReference type="Gene3D" id="2.40.10.10">
    <property type="entry name" value="Trypsin-like serine proteases"/>
    <property type="match status" value="1"/>
</dbReference>
<comment type="similarity">
    <text evidence="2">Belongs to the peptidase S1 family. CLIP subfamily.</text>
</comment>
<keyword evidence="3" id="KW-0720">Serine protease</keyword>
<dbReference type="PROSITE" id="PS00134">
    <property type="entry name" value="TRYPSIN_HIS"/>
    <property type="match status" value="1"/>
</dbReference>
<dbReference type="OrthoDB" id="10059102at2759"/>
<keyword evidence="3" id="KW-0378">Hydrolase</keyword>
<dbReference type="GO" id="GO:0004252">
    <property type="term" value="F:serine-type endopeptidase activity"/>
    <property type="evidence" value="ECO:0007669"/>
    <property type="project" value="InterPro"/>
</dbReference>
<dbReference type="AlphaFoldDB" id="A0A0K2UG69"/>
<keyword evidence="3 6" id="KW-0645">Protease</keyword>
<evidence type="ECO:0000256" key="1">
    <source>
        <dbReference type="ARBA" id="ARBA00023157"/>
    </source>
</evidence>
<name>A0A0K2UG69_LEPSM</name>
<dbReference type="SMART" id="SM00020">
    <property type="entry name" value="Tryp_SPc"/>
    <property type="match status" value="1"/>
</dbReference>
<dbReference type="InterPro" id="IPR001254">
    <property type="entry name" value="Trypsin_dom"/>
</dbReference>
<dbReference type="InterPro" id="IPR009003">
    <property type="entry name" value="Peptidase_S1_PA"/>
</dbReference>
<dbReference type="InterPro" id="IPR001314">
    <property type="entry name" value="Peptidase_S1A"/>
</dbReference>
<dbReference type="InterPro" id="IPR043504">
    <property type="entry name" value="Peptidase_S1_PA_chymotrypsin"/>
</dbReference>
<organism evidence="6">
    <name type="scientific">Lepeophtheirus salmonis</name>
    <name type="common">Salmon louse</name>
    <name type="synonym">Caligus salmonis</name>
    <dbReference type="NCBI Taxonomy" id="72036"/>
    <lineage>
        <taxon>Eukaryota</taxon>
        <taxon>Metazoa</taxon>
        <taxon>Ecdysozoa</taxon>
        <taxon>Arthropoda</taxon>
        <taxon>Crustacea</taxon>
        <taxon>Multicrustacea</taxon>
        <taxon>Hexanauplia</taxon>
        <taxon>Copepoda</taxon>
        <taxon>Siphonostomatoida</taxon>
        <taxon>Caligidae</taxon>
        <taxon>Lepeophtheirus</taxon>
    </lineage>
</organism>
<dbReference type="SUPFAM" id="SSF50494">
    <property type="entry name" value="Trypsin-like serine proteases"/>
    <property type="match status" value="1"/>
</dbReference>
<dbReference type="InterPro" id="IPR018114">
    <property type="entry name" value="TRYPSIN_HIS"/>
</dbReference>
<dbReference type="InterPro" id="IPR051487">
    <property type="entry name" value="Ser/Thr_Proteases_Immune/Dev"/>
</dbReference>
<keyword evidence="4" id="KW-0732">Signal</keyword>
<dbReference type="FunFam" id="2.40.10.10:FF:000068">
    <property type="entry name" value="transmembrane protease serine 2"/>
    <property type="match status" value="1"/>
</dbReference>
<dbReference type="GO" id="GO:0006508">
    <property type="term" value="P:proteolysis"/>
    <property type="evidence" value="ECO:0007669"/>
    <property type="project" value="UniProtKB-KW"/>
</dbReference>
<feature type="signal peptide" evidence="4">
    <location>
        <begin position="1"/>
        <end position="19"/>
    </location>
</feature>
<dbReference type="CDD" id="cd00190">
    <property type="entry name" value="Tryp_SPc"/>
    <property type="match status" value="1"/>
</dbReference>
<dbReference type="PRINTS" id="PR00722">
    <property type="entry name" value="CHYMOTRYPSIN"/>
</dbReference>
<evidence type="ECO:0000259" key="5">
    <source>
        <dbReference type="PROSITE" id="PS50240"/>
    </source>
</evidence>
<feature type="chain" id="PRO_5005488707" evidence="4">
    <location>
        <begin position="20"/>
        <end position="301"/>
    </location>
</feature>
<dbReference type="Pfam" id="PF00089">
    <property type="entry name" value="Trypsin"/>
    <property type="match status" value="1"/>
</dbReference>
<proteinExistence type="inferred from homology"/>
<accession>A0A0K2UG69</accession>
<evidence type="ECO:0000256" key="3">
    <source>
        <dbReference type="RuleBase" id="RU363034"/>
    </source>
</evidence>
<sequence>MWSLLVLVITLSFFNIVYSISTVWYESCGSSPLKNLKGCTRRTNRIINGVPVEKGEIPWQVSVINEYDRLPMITNCGGSIIGTKHVLTAAHCFEGIVVDHVRHNPKFELIFVYAGGITDLQSGKKYSVKKVVVHDKFRRLQYNLIHDIAVITMQTEFEFGSTVQPICLPFMKPSAPDAGSLVVASGWGHTKPKDSACSSNLLRTDLEVYSFDRQECLDDIHAFTPRCSILCVHNPLSCTCYGDSGGPLAMEVDGVCTLVGITSQGYACGSEGDGSFYTNISYYLDWIIDNISERCPTPLNK</sequence>
<dbReference type="PROSITE" id="PS00135">
    <property type="entry name" value="TRYPSIN_SER"/>
    <property type="match status" value="1"/>
</dbReference>
<evidence type="ECO:0000256" key="2">
    <source>
        <dbReference type="ARBA" id="ARBA00024195"/>
    </source>
</evidence>
<evidence type="ECO:0000313" key="6">
    <source>
        <dbReference type="EMBL" id="CDW36711.1"/>
    </source>
</evidence>
<dbReference type="InterPro" id="IPR033116">
    <property type="entry name" value="TRYPSIN_SER"/>
</dbReference>
<dbReference type="PANTHER" id="PTHR24256">
    <property type="entry name" value="TRYPTASE-RELATED"/>
    <property type="match status" value="1"/>
</dbReference>
<keyword evidence="1" id="KW-1015">Disulfide bond</keyword>
<evidence type="ECO:0000256" key="4">
    <source>
        <dbReference type="SAM" id="SignalP"/>
    </source>
</evidence>